<keyword evidence="3" id="KW-1185">Reference proteome</keyword>
<dbReference type="AlphaFoldDB" id="A0A5C6ZN95"/>
<dbReference type="EMBL" id="VORO01000003">
    <property type="protein sequence ID" value="TXD90463.1"/>
    <property type="molecule type" value="Genomic_DNA"/>
</dbReference>
<dbReference type="OrthoDB" id="119916at2"/>
<dbReference type="PANTHER" id="PTHR34310">
    <property type="entry name" value="DUF427 DOMAIN PROTEIN (AFU_ORTHOLOGUE AFUA_3G02220)"/>
    <property type="match status" value="1"/>
</dbReference>
<evidence type="ECO:0000313" key="2">
    <source>
        <dbReference type="EMBL" id="TXD90463.1"/>
    </source>
</evidence>
<sequence length="93" mass="10744">MKAIWNNEVIAESDETVVVENNHYFPQDSIKTEFFKPSQTHSSCPWKGKASYYSLEVDGKENKDAAWYYPEASEKAKAIKNHVAFWKGVEIKK</sequence>
<dbReference type="Pfam" id="PF04248">
    <property type="entry name" value="NTP_transf_9"/>
    <property type="match status" value="1"/>
</dbReference>
<evidence type="ECO:0000313" key="3">
    <source>
        <dbReference type="Proteomes" id="UP000321578"/>
    </source>
</evidence>
<dbReference type="RefSeq" id="WP_147085209.1">
    <property type="nucleotide sequence ID" value="NZ_VORM01000002.1"/>
</dbReference>
<dbReference type="InterPro" id="IPR007361">
    <property type="entry name" value="DUF427"/>
</dbReference>
<evidence type="ECO:0000259" key="1">
    <source>
        <dbReference type="Pfam" id="PF04248"/>
    </source>
</evidence>
<dbReference type="InterPro" id="IPR038694">
    <property type="entry name" value="DUF427_sf"/>
</dbReference>
<name>A0A5C6ZN95_9FLAO</name>
<accession>A0A5C6ZN95</accession>
<reference evidence="2 3" key="1">
    <citation type="submission" date="2019-08" db="EMBL/GenBank/DDBJ databases">
        <title>Genomes of Subsaximicrobium wynnwilliamsii strains.</title>
        <authorList>
            <person name="Bowman J.P."/>
        </authorList>
    </citation>
    <scope>NUCLEOTIDE SEQUENCE [LARGE SCALE GENOMIC DNA]</scope>
    <source>
        <strain evidence="2 3">2-80-2</strain>
    </source>
</reference>
<comment type="caution">
    <text evidence="2">The sequence shown here is derived from an EMBL/GenBank/DDBJ whole genome shotgun (WGS) entry which is preliminary data.</text>
</comment>
<dbReference type="Proteomes" id="UP000321578">
    <property type="component" value="Unassembled WGS sequence"/>
</dbReference>
<proteinExistence type="predicted"/>
<feature type="domain" description="DUF427" evidence="1">
    <location>
        <begin position="1"/>
        <end position="87"/>
    </location>
</feature>
<protein>
    <submittedName>
        <fullName evidence="2">DUF427 domain-containing protein</fullName>
    </submittedName>
</protein>
<dbReference type="PANTHER" id="PTHR34310:SF5">
    <property type="entry name" value="DUF427 DOMAIN PROTEIN (AFU_ORTHOLOGUE AFUA_3G02220)"/>
    <property type="match status" value="1"/>
</dbReference>
<organism evidence="2 3">
    <name type="scientific">Subsaximicrobium wynnwilliamsii</name>
    <dbReference type="NCBI Taxonomy" id="291179"/>
    <lineage>
        <taxon>Bacteria</taxon>
        <taxon>Pseudomonadati</taxon>
        <taxon>Bacteroidota</taxon>
        <taxon>Flavobacteriia</taxon>
        <taxon>Flavobacteriales</taxon>
        <taxon>Flavobacteriaceae</taxon>
        <taxon>Subsaximicrobium</taxon>
    </lineage>
</organism>
<dbReference type="Gene3D" id="2.170.150.40">
    <property type="entry name" value="Domain of unknown function (DUF427)"/>
    <property type="match status" value="1"/>
</dbReference>
<gene>
    <name evidence="2" type="ORF">ESY86_03605</name>
</gene>